<dbReference type="Pfam" id="PF14464">
    <property type="entry name" value="Prok-JAB"/>
    <property type="match status" value="1"/>
</dbReference>
<dbReference type="OrthoDB" id="9802958at2"/>
<dbReference type="Gene3D" id="3.40.140.10">
    <property type="entry name" value="Cytidine Deaminase, domain 2"/>
    <property type="match status" value="1"/>
</dbReference>
<dbReference type="AlphaFoldDB" id="A0A0P6XRY7"/>
<proteinExistence type="predicted"/>
<dbReference type="GO" id="GO:0008270">
    <property type="term" value="F:zinc ion binding"/>
    <property type="evidence" value="ECO:0007669"/>
    <property type="project" value="TreeGrafter"/>
</dbReference>
<evidence type="ECO:0000313" key="7">
    <source>
        <dbReference type="EMBL" id="KPL87003.1"/>
    </source>
</evidence>
<gene>
    <name evidence="7" type="ORF">ADN01_05210</name>
</gene>
<evidence type="ECO:0000256" key="4">
    <source>
        <dbReference type="ARBA" id="ARBA00022833"/>
    </source>
</evidence>
<dbReference type="PANTHER" id="PTHR34858:SF1">
    <property type="entry name" value="CYSO-CYSTEINE PEPTIDASE"/>
    <property type="match status" value="1"/>
</dbReference>
<evidence type="ECO:0000256" key="2">
    <source>
        <dbReference type="ARBA" id="ARBA00022723"/>
    </source>
</evidence>
<dbReference type="Proteomes" id="UP000050501">
    <property type="component" value="Unassembled WGS sequence"/>
</dbReference>
<reference evidence="7 8" key="1">
    <citation type="submission" date="2015-07" db="EMBL/GenBank/DDBJ databases">
        <title>Genome sequence of Levilinea saccharolytica DSM 16555.</title>
        <authorList>
            <person name="Hemp J."/>
            <person name="Ward L.M."/>
            <person name="Pace L.A."/>
            <person name="Fischer W.W."/>
        </authorList>
    </citation>
    <scope>NUCLEOTIDE SEQUENCE [LARGE SCALE GENOMIC DNA]</scope>
    <source>
        <strain evidence="7 8">KIBI-1</strain>
    </source>
</reference>
<dbReference type="CDD" id="cd08070">
    <property type="entry name" value="MPN_like"/>
    <property type="match status" value="1"/>
</dbReference>
<feature type="domain" description="JAB1/MPN/MOV34 metalloenzyme" evidence="6">
    <location>
        <begin position="14"/>
        <end position="134"/>
    </location>
</feature>
<keyword evidence="3" id="KW-0378">Hydrolase</keyword>
<protein>
    <recommendedName>
        <fullName evidence="6">JAB1/MPN/MOV34 metalloenzyme domain-containing protein</fullName>
    </recommendedName>
</protein>
<keyword evidence="4" id="KW-0862">Zinc</keyword>
<accession>A0A0P6XRY7</accession>
<comment type="caution">
    <text evidence="7">The sequence shown here is derived from an EMBL/GenBank/DDBJ whole genome shotgun (WGS) entry which is preliminary data.</text>
</comment>
<dbReference type="SUPFAM" id="SSF102712">
    <property type="entry name" value="JAB1/MPN domain"/>
    <property type="match status" value="1"/>
</dbReference>
<evidence type="ECO:0000313" key="8">
    <source>
        <dbReference type="Proteomes" id="UP000050501"/>
    </source>
</evidence>
<organism evidence="7 8">
    <name type="scientific">Levilinea saccharolytica</name>
    <dbReference type="NCBI Taxonomy" id="229921"/>
    <lineage>
        <taxon>Bacteria</taxon>
        <taxon>Bacillati</taxon>
        <taxon>Chloroflexota</taxon>
        <taxon>Anaerolineae</taxon>
        <taxon>Anaerolineales</taxon>
        <taxon>Anaerolineaceae</taxon>
        <taxon>Levilinea</taxon>
    </lineage>
</organism>
<keyword evidence="5" id="KW-0482">Metalloprotease</keyword>
<keyword evidence="2" id="KW-0479">Metal-binding</keyword>
<sequence length="156" mass="16910">MGTGVLVELGRVGRLRFPPALWDAMIRHVESCLPEEGCGLVGGTDGTAQVVLPVENAAHSPVRFRMEPQAQYDAMMQLEAAGQEILAIFHSHPSGPDHPSETDEREFAYPDSAVLIFSPAAEGWRMRAFAAVEGQGFLELDWEVLPETQPGGKIGV</sequence>
<evidence type="ECO:0000259" key="6">
    <source>
        <dbReference type="SMART" id="SM00232"/>
    </source>
</evidence>
<evidence type="ECO:0000256" key="5">
    <source>
        <dbReference type="ARBA" id="ARBA00023049"/>
    </source>
</evidence>
<evidence type="ECO:0000256" key="1">
    <source>
        <dbReference type="ARBA" id="ARBA00022670"/>
    </source>
</evidence>
<dbReference type="EMBL" id="LGCM01000020">
    <property type="protein sequence ID" value="KPL87003.1"/>
    <property type="molecule type" value="Genomic_DNA"/>
</dbReference>
<keyword evidence="1" id="KW-0645">Protease</keyword>
<dbReference type="GO" id="GO:0008235">
    <property type="term" value="F:metalloexopeptidase activity"/>
    <property type="evidence" value="ECO:0007669"/>
    <property type="project" value="TreeGrafter"/>
</dbReference>
<dbReference type="InterPro" id="IPR028090">
    <property type="entry name" value="JAB_dom_prok"/>
</dbReference>
<name>A0A0P6XRY7_9CHLR</name>
<evidence type="ECO:0000256" key="3">
    <source>
        <dbReference type="ARBA" id="ARBA00022801"/>
    </source>
</evidence>
<keyword evidence="8" id="KW-1185">Reference proteome</keyword>
<dbReference type="STRING" id="229921.ADN01_05210"/>
<dbReference type="InterPro" id="IPR051929">
    <property type="entry name" value="VirAsm_ModProt"/>
</dbReference>
<dbReference type="InterPro" id="IPR000555">
    <property type="entry name" value="JAMM/MPN+_dom"/>
</dbReference>
<dbReference type="GO" id="GO:0006508">
    <property type="term" value="P:proteolysis"/>
    <property type="evidence" value="ECO:0007669"/>
    <property type="project" value="UniProtKB-KW"/>
</dbReference>
<dbReference type="SMART" id="SM00232">
    <property type="entry name" value="JAB_MPN"/>
    <property type="match status" value="1"/>
</dbReference>
<dbReference type="PANTHER" id="PTHR34858">
    <property type="entry name" value="CYSO-CYSTEINE PEPTIDASE"/>
    <property type="match status" value="1"/>
</dbReference>
<dbReference type="RefSeq" id="WP_147239014.1">
    <property type="nucleotide sequence ID" value="NZ_DF967974.1"/>
</dbReference>